<organism evidence="2 3">
    <name type="scientific">Methylorubrum extorquens DSM 13060</name>
    <dbReference type="NCBI Taxonomy" id="882800"/>
    <lineage>
        <taxon>Bacteria</taxon>
        <taxon>Pseudomonadati</taxon>
        <taxon>Pseudomonadota</taxon>
        <taxon>Alphaproteobacteria</taxon>
        <taxon>Hyphomicrobiales</taxon>
        <taxon>Methylobacteriaceae</taxon>
        <taxon>Methylorubrum</taxon>
    </lineage>
</organism>
<dbReference type="AlphaFoldDB" id="H1KMK2"/>
<reference evidence="2 3" key="1">
    <citation type="submission" date="2011-09" db="EMBL/GenBank/DDBJ databases">
        <title>The draft genome of Methylobacterium extorquens DSM 13060.</title>
        <authorList>
            <consortium name="US DOE Joint Genome Institute (JGI-PGF)"/>
            <person name="Lucas S."/>
            <person name="Han J."/>
            <person name="Lapidus A."/>
            <person name="Cheng J.-F."/>
            <person name="Goodwin L."/>
            <person name="Pitluck S."/>
            <person name="Peters L."/>
            <person name="Land M.L."/>
            <person name="Hauser L."/>
            <person name="Koskimaki J."/>
            <person name="Halonen O."/>
            <person name="Pirttila A."/>
            <person name="Frank C."/>
            <person name="Woyke T.J."/>
        </authorList>
    </citation>
    <scope>NUCLEOTIDE SEQUENCE [LARGE SCALE GENOMIC DNA]</scope>
    <source>
        <strain evidence="2 3">DSM 13060</strain>
    </source>
</reference>
<feature type="domain" description="EAL" evidence="1">
    <location>
        <begin position="1"/>
        <end position="212"/>
    </location>
</feature>
<proteinExistence type="predicted"/>
<name>H1KMK2_METEX</name>
<dbReference type="InterPro" id="IPR052155">
    <property type="entry name" value="Biofilm_reg_signaling"/>
</dbReference>
<sequence length="214" mass="23020">MRWNHPLRGPISPGAFIPLAEESGLITQLGAWALHEACREAASWPGDLRVAVNVSAVQFRKTGLEQSVMRALAASGLPAGRLELEITESVLMQDSDAVIGSLHRLRAMGVRIALDDFGTGYSSLSYLCRFPFDKIKIDRAFIRDIDEPVAAAVVRAVVGLGERLGMAITAEGVETEEQLVQVRRKGCTEVQGFLLGRPLPAAEAMTLVAGRVAA</sequence>
<dbReference type="PANTHER" id="PTHR44757:SF2">
    <property type="entry name" value="BIOFILM ARCHITECTURE MAINTENANCE PROTEIN MBAA"/>
    <property type="match status" value="1"/>
</dbReference>
<dbReference type="SMART" id="SM00052">
    <property type="entry name" value="EAL"/>
    <property type="match status" value="1"/>
</dbReference>
<accession>H1KMK2</accession>
<dbReference type="Proteomes" id="UP000004382">
    <property type="component" value="Unassembled WGS sequence"/>
</dbReference>
<protein>
    <submittedName>
        <fullName evidence="2">Diguanylate phosphodiesterase</fullName>
    </submittedName>
</protein>
<evidence type="ECO:0000313" key="3">
    <source>
        <dbReference type="Proteomes" id="UP000004382"/>
    </source>
</evidence>
<dbReference type="InterPro" id="IPR001633">
    <property type="entry name" value="EAL_dom"/>
</dbReference>
<comment type="caution">
    <text evidence="2">The sequence shown here is derived from an EMBL/GenBank/DDBJ whole genome shotgun (WGS) entry which is preliminary data.</text>
</comment>
<dbReference type="Gene3D" id="3.20.20.450">
    <property type="entry name" value="EAL domain"/>
    <property type="match status" value="1"/>
</dbReference>
<dbReference type="PANTHER" id="PTHR44757">
    <property type="entry name" value="DIGUANYLATE CYCLASE DGCP"/>
    <property type="match status" value="1"/>
</dbReference>
<dbReference type="PATRIC" id="fig|882800.3.peg.3804"/>
<dbReference type="InterPro" id="IPR035919">
    <property type="entry name" value="EAL_sf"/>
</dbReference>
<dbReference type="CDD" id="cd01948">
    <property type="entry name" value="EAL"/>
    <property type="match status" value="1"/>
</dbReference>
<gene>
    <name evidence="2" type="ORF">MetexDRAFT_3865</name>
</gene>
<evidence type="ECO:0000259" key="1">
    <source>
        <dbReference type="PROSITE" id="PS50883"/>
    </source>
</evidence>
<dbReference type="PROSITE" id="PS50883">
    <property type="entry name" value="EAL"/>
    <property type="match status" value="1"/>
</dbReference>
<evidence type="ECO:0000313" key="2">
    <source>
        <dbReference type="EMBL" id="EHP91257.1"/>
    </source>
</evidence>
<dbReference type="Pfam" id="PF00563">
    <property type="entry name" value="EAL"/>
    <property type="match status" value="1"/>
</dbReference>
<dbReference type="EMBL" id="AGJK01000121">
    <property type="protein sequence ID" value="EHP91257.1"/>
    <property type="molecule type" value="Genomic_DNA"/>
</dbReference>
<dbReference type="SUPFAM" id="SSF141868">
    <property type="entry name" value="EAL domain-like"/>
    <property type="match status" value="1"/>
</dbReference>